<organism evidence="3 4">
    <name type="scientific">Lentithecium fluviatile CBS 122367</name>
    <dbReference type="NCBI Taxonomy" id="1168545"/>
    <lineage>
        <taxon>Eukaryota</taxon>
        <taxon>Fungi</taxon>
        <taxon>Dikarya</taxon>
        <taxon>Ascomycota</taxon>
        <taxon>Pezizomycotina</taxon>
        <taxon>Dothideomycetes</taxon>
        <taxon>Pleosporomycetidae</taxon>
        <taxon>Pleosporales</taxon>
        <taxon>Massarineae</taxon>
        <taxon>Lentitheciaceae</taxon>
        <taxon>Lentithecium</taxon>
    </lineage>
</organism>
<feature type="compositionally biased region" description="Polar residues" evidence="2">
    <location>
        <begin position="1"/>
        <end position="19"/>
    </location>
</feature>
<evidence type="ECO:0000256" key="2">
    <source>
        <dbReference type="SAM" id="MobiDB-lite"/>
    </source>
</evidence>
<dbReference type="Proteomes" id="UP000799291">
    <property type="component" value="Unassembled WGS sequence"/>
</dbReference>
<dbReference type="OrthoDB" id="3749052at2759"/>
<gene>
    <name evidence="3" type="ORF">K458DRAFT_490569</name>
</gene>
<dbReference type="EMBL" id="MU005603">
    <property type="protein sequence ID" value="KAF2679474.1"/>
    <property type="molecule type" value="Genomic_DNA"/>
</dbReference>
<name>A0A6G1IMK0_9PLEO</name>
<evidence type="ECO:0000313" key="3">
    <source>
        <dbReference type="EMBL" id="KAF2679474.1"/>
    </source>
</evidence>
<evidence type="ECO:0000313" key="4">
    <source>
        <dbReference type="Proteomes" id="UP000799291"/>
    </source>
</evidence>
<evidence type="ECO:0000256" key="1">
    <source>
        <dbReference type="SAM" id="Coils"/>
    </source>
</evidence>
<feature type="coiled-coil region" evidence="1">
    <location>
        <begin position="69"/>
        <end position="96"/>
    </location>
</feature>
<feature type="region of interest" description="Disordered" evidence="2">
    <location>
        <begin position="1"/>
        <end position="32"/>
    </location>
</feature>
<keyword evidence="4" id="KW-1185">Reference proteome</keyword>
<reference evidence="3" key="1">
    <citation type="journal article" date="2020" name="Stud. Mycol.">
        <title>101 Dothideomycetes genomes: a test case for predicting lifestyles and emergence of pathogens.</title>
        <authorList>
            <person name="Haridas S."/>
            <person name="Albert R."/>
            <person name="Binder M."/>
            <person name="Bloem J."/>
            <person name="Labutti K."/>
            <person name="Salamov A."/>
            <person name="Andreopoulos B."/>
            <person name="Baker S."/>
            <person name="Barry K."/>
            <person name="Bills G."/>
            <person name="Bluhm B."/>
            <person name="Cannon C."/>
            <person name="Castanera R."/>
            <person name="Culley D."/>
            <person name="Daum C."/>
            <person name="Ezra D."/>
            <person name="Gonzalez J."/>
            <person name="Henrissat B."/>
            <person name="Kuo A."/>
            <person name="Liang C."/>
            <person name="Lipzen A."/>
            <person name="Lutzoni F."/>
            <person name="Magnuson J."/>
            <person name="Mondo S."/>
            <person name="Nolan M."/>
            <person name="Ohm R."/>
            <person name="Pangilinan J."/>
            <person name="Park H.-J."/>
            <person name="Ramirez L."/>
            <person name="Alfaro M."/>
            <person name="Sun H."/>
            <person name="Tritt A."/>
            <person name="Yoshinaga Y."/>
            <person name="Zwiers L.-H."/>
            <person name="Turgeon B."/>
            <person name="Goodwin S."/>
            <person name="Spatafora J."/>
            <person name="Crous P."/>
            <person name="Grigoriev I."/>
        </authorList>
    </citation>
    <scope>NUCLEOTIDE SEQUENCE</scope>
    <source>
        <strain evidence="3">CBS 122367</strain>
    </source>
</reference>
<keyword evidence="1" id="KW-0175">Coiled coil</keyword>
<sequence length="259" mass="29094">MQSQPIQNPHYQQNVQHQQGAPPITPQPPSEPVALTQEQAQRLQHIQRFARIVQLPMFPLYTGAEAAKRQQEEQDRQRWLADMAKMKAENAAAQLQLSTMDKVGIQVLGAATGTTFFNIDRGFNALASFATTMDSLNANQKPTDVIIIVRWASPPEAQYLPIIVDVLEIRGIGQEHKGAYCHVKANRDFKVKIGTKYEKKIKKNGKWSKTISGSCAVSIVEKGVGEFPLEMVQSTQMPMVTADWVDVQQRFKKQWIVPS</sequence>
<dbReference type="AlphaFoldDB" id="A0A6G1IMK0"/>
<accession>A0A6G1IMK0</accession>
<protein>
    <submittedName>
        <fullName evidence="3">Uncharacterized protein</fullName>
    </submittedName>
</protein>
<proteinExistence type="predicted"/>